<gene>
    <name evidence="2" type="ORF">CLV59_107284</name>
</gene>
<dbReference type="PANTHER" id="PTHR36503:SF2">
    <property type="entry name" value="BLR2408 PROTEIN"/>
    <property type="match status" value="1"/>
</dbReference>
<organism evidence="2 3">
    <name type="scientific">Chitinophaga dinghuensis</name>
    <dbReference type="NCBI Taxonomy" id="1539050"/>
    <lineage>
        <taxon>Bacteria</taxon>
        <taxon>Pseudomonadati</taxon>
        <taxon>Bacteroidota</taxon>
        <taxon>Chitinophagia</taxon>
        <taxon>Chitinophagales</taxon>
        <taxon>Chitinophagaceae</taxon>
        <taxon>Chitinophaga</taxon>
    </lineage>
</organism>
<dbReference type="SUPFAM" id="SSF54593">
    <property type="entry name" value="Glyoxalase/Bleomycin resistance protein/Dihydroxybiphenyl dioxygenase"/>
    <property type="match status" value="1"/>
</dbReference>
<dbReference type="OrthoDB" id="9798430at2"/>
<dbReference type="EMBL" id="QLMA01000007">
    <property type="protein sequence ID" value="RAJ77517.1"/>
    <property type="molecule type" value="Genomic_DNA"/>
</dbReference>
<protein>
    <recommendedName>
        <fullName evidence="1">VOC domain-containing protein</fullName>
    </recommendedName>
</protein>
<accession>A0A327VT03</accession>
<comment type="caution">
    <text evidence="2">The sequence shown here is derived from an EMBL/GenBank/DDBJ whole genome shotgun (WGS) entry which is preliminary data.</text>
</comment>
<evidence type="ECO:0000313" key="3">
    <source>
        <dbReference type="Proteomes" id="UP000249819"/>
    </source>
</evidence>
<dbReference type="Pfam" id="PF22677">
    <property type="entry name" value="Ble-like_N"/>
    <property type="match status" value="1"/>
</dbReference>
<dbReference type="Proteomes" id="UP000249819">
    <property type="component" value="Unassembled WGS sequence"/>
</dbReference>
<dbReference type="AlphaFoldDB" id="A0A327VT03"/>
<dbReference type="PANTHER" id="PTHR36503">
    <property type="entry name" value="BLR2520 PROTEIN"/>
    <property type="match status" value="1"/>
</dbReference>
<proteinExistence type="predicted"/>
<dbReference type="InterPro" id="IPR029068">
    <property type="entry name" value="Glyas_Bleomycin-R_OHBP_Dase"/>
</dbReference>
<feature type="domain" description="VOC" evidence="1">
    <location>
        <begin position="2"/>
        <end position="127"/>
    </location>
</feature>
<dbReference type="PROSITE" id="PS51819">
    <property type="entry name" value="VOC"/>
    <property type="match status" value="1"/>
</dbReference>
<evidence type="ECO:0000313" key="2">
    <source>
        <dbReference type="EMBL" id="RAJ77517.1"/>
    </source>
</evidence>
<sequence length="135" mass="15323">MGTQIFVNLPVKDLNRSIAFFTKLGYTFNPQFTDHKATCMVVSDHIYFMLIVEEFFQTFTRKPIADASQVTEAILCLSADSREAVDEITRKAVEAGGSIPREAQDHGWMYIKGFQDLDGHLWEYLYMDSNATPAS</sequence>
<dbReference type="InterPro" id="IPR037523">
    <property type="entry name" value="VOC_core"/>
</dbReference>
<keyword evidence="3" id="KW-1185">Reference proteome</keyword>
<dbReference type="InterPro" id="IPR053863">
    <property type="entry name" value="Glyoxy/Ble-like_N"/>
</dbReference>
<evidence type="ECO:0000259" key="1">
    <source>
        <dbReference type="PROSITE" id="PS51819"/>
    </source>
</evidence>
<name>A0A327VT03_9BACT</name>
<dbReference type="Gene3D" id="3.10.180.10">
    <property type="entry name" value="2,3-Dihydroxybiphenyl 1,2-Dioxygenase, domain 1"/>
    <property type="match status" value="1"/>
</dbReference>
<reference evidence="2 3" key="1">
    <citation type="submission" date="2018-06" db="EMBL/GenBank/DDBJ databases">
        <title>Genomic Encyclopedia of Archaeal and Bacterial Type Strains, Phase II (KMG-II): from individual species to whole genera.</title>
        <authorList>
            <person name="Goeker M."/>
        </authorList>
    </citation>
    <scope>NUCLEOTIDE SEQUENCE [LARGE SCALE GENOMIC DNA]</scope>
    <source>
        <strain evidence="2 3">DSM 29821</strain>
    </source>
</reference>
<dbReference type="RefSeq" id="WP_111594100.1">
    <property type="nucleotide sequence ID" value="NZ_QLMA01000007.1"/>
</dbReference>